<dbReference type="EMBL" id="HBUF01146596">
    <property type="protein sequence ID" value="CAG6647367.1"/>
    <property type="molecule type" value="Transcribed_RNA"/>
</dbReference>
<dbReference type="EMBL" id="HBUF01184850">
    <property type="protein sequence ID" value="CAG6656356.1"/>
    <property type="molecule type" value="Transcribed_RNA"/>
</dbReference>
<accession>A0A8D8REW6</accession>
<sequence>MSEHFWASSDSIHLTQDSKPGGAAREFSRKLRRRWSDWELVKICNRGRYQVNVDIKSTSKIYNFCGDGVEVSDDDSEALERARKRQRVGTVGDALKRRRARRRRALSNIESFSKSFPFDDGPPSTISVSSRFQGEYKTMIKLEYNGPFHKVS</sequence>
<organism evidence="2">
    <name type="scientific">Cacopsylla melanoneura</name>
    <dbReference type="NCBI Taxonomy" id="428564"/>
    <lineage>
        <taxon>Eukaryota</taxon>
        <taxon>Metazoa</taxon>
        <taxon>Ecdysozoa</taxon>
        <taxon>Arthropoda</taxon>
        <taxon>Hexapoda</taxon>
        <taxon>Insecta</taxon>
        <taxon>Pterygota</taxon>
        <taxon>Neoptera</taxon>
        <taxon>Paraneoptera</taxon>
        <taxon>Hemiptera</taxon>
        <taxon>Sternorrhyncha</taxon>
        <taxon>Psylloidea</taxon>
        <taxon>Psyllidae</taxon>
        <taxon>Psyllinae</taxon>
        <taxon>Cacopsylla</taxon>
    </lineage>
</organism>
<feature type="compositionally biased region" description="Polar residues" evidence="1">
    <location>
        <begin position="8"/>
        <end position="18"/>
    </location>
</feature>
<dbReference type="AlphaFoldDB" id="A0A8D8REW6"/>
<evidence type="ECO:0000256" key="1">
    <source>
        <dbReference type="SAM" id="MobiDB-lite"/>
    </source>
</evidence>
<name>A0A8D8REW6_9HEMI</name>
<protein>
    <submittedName>
        <fullName evidence="2">Uncharacterized protein</fullName>
    </submittedName>
</protein>
<proteinExistence type="predicted"/>
<feature type="region of interest" description="Disordered" evidence="1">
    <location>
        <begin position="1"/>
        <end position="26"/>
    </location>
</feature>
<evidence type="ECO:0000313" key="2">
    <source>
        <dbReference type="EMBL" id="CAG6647367.1"/>
    </source>
</evidence>
<reference evidence="2" key="1">
    <citation type="submission" date="2021-05" db="EMBL/GenBank/DDBJ databases">
        <authorList>
            <person name="Alioto T."/>
            <person name="Alioto T."/>
            <person name="Gomez Garrido J."/>
        </authorList>
    </citation>
    <scope>NUCLEOTIDE SEQUENCE</scope>
</reference>